<reference evidence="1 2" key="1">
    <citation type="submission" date="2019-03" db="EMBL/GenBank/DDBJ databases">
        <title>Genomic Encyclopedia of Archaeal and Bacterial Type Strains, Phase II (KMG-II): from individual species to whole genera.</title>
        <authorList>
            <person name="Goeker M."/>
        </authorList>
    </citation>
    <scope>NUCLEOTIDE SEQUENCE [LARGE SCALE GENOMIC DNA]</scope>
    <source>
        <strain evidence="1 2">DSM 25233</strain>
    </source>
</reference>
<comment type="caution">
    <text evidence="1">The sequence shown here is derived from an EMBL/GenBank/DDBJ whole genome shotgun (WGS) entry which is preliminary data.</text>
</comment>
<dbReference type="EMBL" id="SOAY01000013">
    <property type="protein sequence ID" value="TDT41963.1"/>
    <property type="molecule type" value="Genomic_DNA"/>
</dbReference>
<organism evidence="1 2">
    <name type="scientific">Maribacter spongiicola</name>
    <dbReference type="NCBI Taxonomy" id="1206753"/>
    <lineage>
        <taxon>Bacteria</taxon>
        <taxon>Pseudomonadati</taxon>
        <taxon>Bacteroidota</taxon>
        <taxon>Flavobacteriia</taxon>
        <taxon>Flavobacteriales</taxon>
        <taxon>Flavobacteriaceae</taxon>
        <taxon>Maribacter</taxon>
    </lineage>
</organism>
<gene>
    <name evidence="1" type="ORF">CLV90_3196</name>
</gene>
<protein>
    <submittedName>
        <fullName evidence="1">VirE-like protein</fullName>
    </submittedName>
</protein>
<accession>A0A4R7JWY0</accession>
<dbReference type="RefSeq" id="WP_133688448.1">
    <property type="nucleotide sequence ID" value="NZ_SOAY01000013.1"/>
</dbReference>
<sequence length="397" mass="46045">MFNRYKCITSSNNVLGSLTPDQFLSKIKSGDEHLEKILKARQVYRTDSSEYNNIKVTQLPCYTLNFTFEGVRNNCSIIASTGHIYIDLDNQREIDLQHPLIYASWMSLSDNGRGILVKVDNVNPENFKDVYSDISKQLGIKADKRACKPTQPNVLSYDPQVYTNQNSLTYKAIDKEEIPHYNTINKEIDTIGTVVGTNFGNIRFDNLDELIENIEFNGDVLYDYRTKVKYASVFIKTSRINRGERNDTICGYAYQLRALNLGIKYQDLYNVLKDINSKYCHPPLPLYKIHSITKGVMNVVDIKPKLNKERRFVYNPDYDLTPTEKRQLNIKVLSKDREKDSKRKIEKTIDDWDFEKEGKITQKGLAKISGKNIKTIQKYYHLFKSHIQILNLEFKNG</sequence>
<keyword evidence="2" id="KW-1185">Reference proteome</keyword>
<dbReference type="OrthoDB" id="786245at2"/>
<proteinExistence type="predicted"/>
<evidence type="ECO:0000313" key="2">
    <source>
        <dbReference type="Proteomes" id="UP000294749"/>
    </source>
</evidence>
<name>A0A4R7JWY0_9FLAO</name>
<dbReference type="Proteomes" id="UP000294749">
    <property type="component" value="Unassembled WGS sequence"/>
</dbReference>
<dbReference type="AlphaFoldDB" id="A0A4R7JWY0"/>
<evidence type="ECO:0000313" key="1">
    <source>
        <dbReference type="EMBL" id="TDT41963.1"/>
    </source>
</evidence>